<sequence length="202" mass="22862">MNKKLIISGVIGFIVIIIALVSMNVIQSNNKKAEEQKKKDEEYLTSTAKYYNDFELMGALSDLVLPAYSEAWSNAINNHSDFNKALSESKTAKASMTSLIPTIYERMEKELKVVSEAAKEQPKRYEEVYSEYKNMHGIITSLKEQMIIPSGSLITFNQNVNTLFQEYKKAKGKIDVAISDDVKTEIEKIKEENKQNSSSTNN</sequence>
<dbReference type="Proteomes" id="UP001202289">
    <property type="component" value="Unassembled WGS sequence"/>
</dbReference>
<accession>A0ACC6AAV5</accession>
<protein>
    <submittedName>
        <fullName evidence="1">Uncharacterized protein</fullName>
    </submittedName>
</protein>
<keyword evidence="2" id="KW-1185">Reference proteome</keyword>
<gene>
    <name evidence="1" type="ORF">M3215_19350</name>
</gene>
<dbReference type="EMBL" id="JAMBOP010000030">
    <property type="protein sequence ID" value="MCM3737881.1"/>
    <property type="molecule type" value="Genomic_DNA"/>
</dbReference>
<evidence type="ECO:0000313" key="2">
    <source>
        <dbReference type="Proteomes" id="UP001202289"/>
    </source>
</evidence>
<organism evidence="1 2">
    <name type="scientific">Bacillus cytotoxicus</name>
    <dbReference type="NCBI Taxonomy" id="580165"/>
    <lineage>
        <taxon>Bacteria</taxon>
        <taxon>Bacillati</taxon>
        <taxon>Bacillota</taxon>
        <taxon>Bacilli</taxon>
        <taxon>Bacillales</taxon>
        <taxon>Bacillaceae</taxon>
        <taxon>Bacillus</taxon>
        <taxon>Bacillus cereus group</taxon>
    </lineage>
</organism>
<name>A0ACC6AAV5_9BACI</name>
<proteinExistence type="predicted"/>
<reference evidence="1" key="1">
    <citation type="submission" date="2022-05" db="EMBL/GenBank/DDBJ databases">
        <title>Comparative Genomics of Spacecraft Associated Microbes.</title>
        <authorList>
            <person name="Tran M.T."/>
            <person name="Wright A."/>
            <person name="Seuylemezian A."/>
            <person name="Eisen J."/>
            <person name="Coil D."/>
        </authorList>
    </citation>
    <scope>NUCLEOTIDE SEQUENCE</scope>
    <source>
        <strain evidence="1">FAIRING 10M-2.2</strain>
    </source>
</reference>
<evidence type="ECO:0000313" key="1">
    <source>
        <dbReference type="EMBL" id="MCM3737881.1"/>
    </source>
</evidence>
<comment type="caution">
    <text evidence="1">The sequence shown here is derived from an EMBL/GenBank/DDBJ whole genome shotgun (WGS) entry which is preliminary data.</text>
</comment>